<feature type="chain" id="PRO_5027946983" evidence="1">
    <location>
        <begin position="29"/>
        <end position="573"/>
    </location>
</feature>
<dbReference type="AlphaFoldDB" id="A0A7C2JXK9"/>
<name>A0A7C2JXK9_9PLAN</name>
<keyword evidence="1" id="KW-0732">Signal</keyword>
<sequence>MVRRGPCVQVWLSLLCTGLLAAAEPAIAADVPADRVAQHLAAGEFGAALEQAAQVADPAQQAELLKQVAASQQQAGAGAAARATLRRIADTEARARAQGQAARQGASLAGGGSLADFTQLMQLIQENTSGQWEQIDGVGGTMTPFFTGVRVSPEGVLSRVTTQDNTGNLAALAAQARKASLNDDMAQPSSLRLVSLARLEHEVAQRLADGLPVPQSMANFAGLSRVQYVFVDADAHDVILGGPAEAWQYNEQGQPVGVTSGRPTLQLDDFVTVLRTFLRGEGDFGCSINTRDEGVKALQEYVQQSLARGPLPAGSAVRNFVNMLQKKLGRQDVVVWGIPADSRVARVIVEADYRMKLIGIDKLDAGKSIPSYFDLLPLNLQKDPPNMEALRWWLTMKYDAVYHSPDRAAFEIQGASVKCLSENQMLTAEGKHLPTGKAEPINRLFASNFTSHYADLAQRDLVFADTQNVFDLALVAALIRHERLEDRTGIEFGVFAQNGGYVTARYPVPRELDSVVNHRVYNGRDIVVQVAGGVRADLLSVVQNDQIAKESPRLAKIDTPQLPAGRWWWDAAK</sequence>
<dbReference type="EMBL" id="DSOK01000179">
    <property type="protein sequence ID" value="HEN15044.1"/>
    <property type="molecule type" value="Genomic_DNA"/>
</dbReference>
<proteinExistence type="predicted"/>
<evidence type="ECO:0000256" key="1">
    <source>
        <dbReference type="SAM" id="SignalP"/>
    </source>
</evidence>
<comment type="caution">
    <text evidence="2">The sequence shown here is derived from an EMBL/GenBank/DDBJ whole genome shotgun (WGS) entry which is preliminary data.</text>
</comment>
<feature type="signal peptide" evidence="1">
    <location>
        <begin position="1"/>
        <end position="28"/>
    </location>
</feature>
<dbReference type="InterPro" id="IPR011487">
    <property type="entry name" value="DUF1598"/>
</dbReference>
<protein>
    <submittedName>
        <fullName evidence="2">DUF1598 domain-containing protein</fullName>
    </submittedName>
</protein>
<reference evidence="2" key="1">
    <citation type="journal article" date="2020" name="mSystems">
        <title>Genome- and Community-Level Interaction Insights into Carbon Utilization and Element Cycling Functions of Hydrothermarchaeota in Hydrothermal Sediment.</title>
        <authorList>
            <person name="Zhou Z."/>
            <person name="Liu Y."/>
            <person name="Xu W."/>
            <person name="Pan J."/>
            <person name="Luo Z.H."/>
            <person name="Li M."/>
        </authorList>
    </citation>
    <scope>NUCLEOTIDE SEQUENCE [LARGE SCALE GENOMIC DNA]</scope>
    <source>
        <strain evidence="2">SpSt-339</strain>
    </source>
</reference>
<organism evidence="2">
    <name type="scientific">Schlesneria paludicola</name>
    <dbReference type="NCBI Taxonomy" id="360056"/>
    <lineage>
        <taxon>Bacteria</taxon>
        <taxon>Pseudomonadati</taxon>
        <taxon>Planctomycetota</taxon>
        <taxon>Planctomycetia</taxon>
        <taxon>Planctomycetales</taxon>
        <taxon>Planctomycetaceae</taxon>
        <taxon>Schlesneria</taxon>
    </lineage>
</organism>
<dbReference type="Pfam" id="PF07643">
    <property type="entry name" value="DUF1598"/>
    <property type="match status" value="1"/>
</dbReference>
<gene>
    <name evidence="2" type="ORF">ENQ76_06195</name>
</gene>
<evidence type="ECO:0000313" key="2">
    <source>
        <dbReference type="EMBL" id="HEN15044.1"/>
    </source>
</evidence>
<accession>A0A7C2JXK9</accession>